<sequence length="376" mass="41842">DKIEEITVSETVFYPSIPPVSPASICIDSCSEAPVTTSALILPSLSPTRILPSAPPALLFYNLTSIENNKFISDLITVVNNGFDGIDINYPFKLPCNPFNSSYYFDFNYTFLSFVNATAIQLGNKNLMITAGQYPVYGINFNSSIISFVNIQNDYIDSSKLVLDVKFGGIIEIVSSNNIKSDIDNQLLQQVNDPNFKFSFPDEQILNQYNYSSYAYWTYDYQSLNAKLDFVKSSNLAEIAIADITKDSKNLRLTNFILGIQPNRSSNTSPSSTPFNTDPIVGGTIGSLVFVSALVAAGLLKTQSKFNAKDMEGGTFILKYIYTVLEIKHHKNVSGLADEDKGQLLDYIRVLVQQQPSQRLFSASCLMAFFLRDDFR</sequence>
<gene>
    <name evidence="2" type="ORF">DERYTH_LOCUS13514</name>
</gene>
<dbReference type="SUPFAM" id="SSF51445">
    <property type="entry name" value="(Trans)glycosidases"/>
    <property type="match status" value="1"/>
</dbReference>
<evidence type="ECO:0000259" key="1">
    <source>
        <dbReference type="Pfam" id="PF20713"/>
    </source>
</evidence>
<reference evidence="2" key="1">
    <citation type="submission" date="2021-06" db="EMBL/GenBank/DDBJ databases">
        <authorList>
            <person name="Kallberg Y."/>
            <person name="Tangrot J."/>
            <person name="Rosling A."/>
        </authorList>
    </citation>
    <scope>NUCLEOTIDE SEQUENCE</scope>
    <source>
        <strain evidence="2">MA453B</strain>
    </source>
</reference>
<dbReference type="AlphaFoldDB" id="A0A9N9HWP7"/>
<protein>
    <submittedName>
        <fullName evidence="2">13087_t:CDS:1</fullName>
    </submittedName>
</protein>
<comment type="caution">
    <text evidence="2">The sequence shown here is derived from an EMBL/GenBank/DDBJ whole genome shotgun (WGS) entry which is preliminary data.</text>
</comment>
<name>A0A9N9HWP7_9GLOM</name>
<dbReference type="InterPro" id="IPR017853">
    <property type="entry name" value="GH"/>
</dbReference>
<feature type="domain" description="DUF6826" evidence="1">
    <location>
        <begin position="319"/>
        <end position="357"/>
    </location>
</feature>
<accession>A0A9N9HWP7</accession>
<organism evidence="2 3">
    <name type="scientific">Dentiscutata erythropus</name>
    <dbReference type="NCBI Taxonomy" id="1348616"/>
    <lineage>
        <taxon>Eukaryota</taxon>
        <taxon>Fungi</taxon>
        <taxon>Fungi incertae sedis</taxon>
        <taxon>Mucoromycota</taxon>
        <taxon>Glomeromycotina</taxon>
        <taxon>Glomeromycetes</taxon>
        <taxon>Diversisporales</taxon>
        <taxon>Gigasporaceae</taxon>
        <taxon>Dentiscutata</taxon>
    </lineage>
</organism>
<feature type="non-terminal residue" evidence="2">
    <location>
        <position position="376"/>
    </location>
</feature>
<evidence type="ECO:0000313" key="3">
    <source>
        <dbReference type="Proteomes" id="UP000789405"/>
    </source>
</evidence>
<keyword evidence="3" id="KW-1185">Reference proteome</keyword>
<evidence type="ECO:0000313" key="2">
    <source>
        <dbReference type="EMBL" id="CAG8709935.1"/>
    </source>
</evidence>
<dbReference type="Pfam" id="PF20713">
    <property type="entry name" value="DUF6826"/>
    <property type="match status" value="1"/>
</dbReference>
<dbReference type="InterPro" id="IPR049229">
    <property type="entry name" value="DUF6826"/>
</dbReference>
<proteinExistence type="predicted"/>
<dbReference type="Proteomes" id="UP000789405">
    <property type="component" value="Unassembled WGS sequence"/>
</dbReference>
<dbReference type="EMBL" id="CAJVPY010009548">
    <property type="protein sequence ID" value="CAG8709935.1"/>
    <property type="molecule type" value="Genomic_DNA"/>
</dbReference>